<reference evidence="3 4" key="1">
    <citation type="submission" date="2023-08" db="EMBL/GenBank/DDBJ databases">
        <title>Functional and genomic diversity of the sorghum phyllosphere microbiome.</title>
        <authorList>
            <person name="Shade A."/>
        </authorList>
    </citation>
    <scope>NUCLEOTIDE SEQUENCE [LARGE SCALE GENOMIC DNA]</scope>
    <source>
        <strain evidence="3 4">SORGH_AS_0335</strain>
    </source>
</reference>
<keyword evidence="2" id="KW-0812">Transmembrane</keyword>
<name>A0ABU1IDI0_9BURK</name>
<evidence type="ECO:0000313" key="4">
    <source>
        <dbReference type="Proteomes" id="UP001267710"/>
    </source>
</evidence>
<keyword evidence="2" id="KW-1133">Transmembrane helix</keyword>
<feature type="region of interest" description="Disordered" evidence="1">
    <location>
        <begin position="60"/>
        <end position="79"/>
    </location>
</feature>
<proteinExistence type="predicted"/>
<dbReference type="Proteomes" id="UP001267710">
    <property type="component" value="Unassembled WGS sequence"/>
</dbReference>
<dbReference type="EMBL" id="JAVIZX010000001">
    <property type="protein sequence ID" value="MDR6215180.1"/>
    <property type="molecule type" value="Genomic_DNA"/>
</dbReference>
<feature type="compositionally biased region" description="Pro residues" evidence="1">
    <location>
        <begin position="70"/>
        <end position="79"/>
    </location>
</feature>
<accession>A0ABU1IDI0</accession>
<protein>
    <submittedName>
        <fullName evidence="3">Uncharacterized protein</fullName>
    </submittedName>
</protein>
<keyword evidence="4" id="KW-1185">Reference proteome</keyword>
<organism evidence="3 4">
    <name type="scientific">Paracidovorax wautersii</name>
    <dbReference type="NCBI Taxonomy" id="1177982"/>
    <lineage>
        <taxon>Bacteria</taxon>
        <taxon>Pseudomonadati</taxon>
        <taxon>Pseudomonadota</taxon>
        <taxon>Betaproteobacteria</taxon>
        <taxon>Burkholderiales</taxon>
        <taxon>Comamonadaceae</taxon>
        <taxon>Paracidovorax</taxon>
    </lineage>
</organism>
<evidence type="ECO:0000313" key="3">
    <source>
        <dbReference type="EMBL" id="MDR6215180.1"/>
    </source>
</evidence>
<feature type="region of interest" description="Disordered" evidence="1">
    <location>
        <begin position="1"/>
        <end position="24"/>
    </location>
</feature>
<evidence type="ECO:0000256" key="1">
    <source>
        <dbReference type="SAM" id="MobiDB-lite"/>
    </source>
</evidence>
<evidence type="ECO:0000256" key="2">
    <source>
        <dbReference type="SAM" id="Phobius"/>
    </source>
</evidence>
<sequence>MSRADPRPEAPDRPRGPPHLPDRKKRSRAALIVLGCVAIAAVLLLGGTFLFAPDKVYDPGESFGTERPAHVPPPGGGSH</sequence>
<feature type="transmembrane region" description="Helical" evidence="2">
    <location>
        <begin position="29"/>
        <end position="52"/>
    </location>
</feature>
<comment type="caution">
    <text evidence="3">The sequence shown here is derived from an EMBL/GenBank/DDBJ whole genome shotgun (WGS) entry which is preliminary data.</text>
</comment>
<feature type="compositionally biased region" description="Basic and acidic residues" evidence="1">
    <location>
        <begin position="1"/>
        <end position="15"/>
    </location>
</feature>
<gene>
    <name evidence="3" type="ORF">QE399_002869</name>
</gene>
<keyword evidence="2" id="KW-0472">Membrane</keyword>